<proteinExistence type="inferred from homology"/>
<dbReference type="InterPro" id="IPR003593">
    <property type="entry name" value="AAA+_ATPase"/>
</dbReference>
<dbReference type="CDD" id="cd00009">
    <property type="entry name" value="AAA"/>
    <property type="match status" value="1"/>
</dbReference>
<dbReference type="InterPro" id="IPR013317">
    <property type="entry name" value="DnaA_dom"/>
</dbReference>
<protein>
    <recommendedName>
        <fullName evidence="1">Chromosomal replication initiator protein DnaA</fullName>
    </recommendedName>
</protein>
<evidence type="ECO:0000259" key="4">
    <source>
        <dbReference type="SMART" id="SM00382"/>
    </source>
</evidence>
<keyword evidence="1" id="KW-0547">Nucleotide-binding</keyword>
<feature type="compositionally biased region" description="Polar residues" evidence="3">
    <location>
        <begin position="518"/>
        <end position="531"/>
    </location>
</feature>
<feature type="compositionally biased region" description="Low complexity" evidence="3">
    <location>
        <begin position="1307"/>
        <end position="1319"/>
    </location>
</feature>
<sequence length="1710" mass="193950">MLDSFEVDDSNKFAVALCKAVVNLEKGYSPLLIHGEAGSGKTHLLTAVSTELSRAHPEISLLFVSEEDTVEQVFGNGASSDEALARELVRKDFLIVDDFERILDVPAAKDKFSSLFNSFVDSGKQILLASSVPIKDLRGFDKRFLSRLRGGIDAHLVPPLPETRLKILKSECARLDLELDLDVMQMLMKEAGKNSAYLKRLPGHLKTFSTLNRQPLTKEKVAEFLSAIREQAGEQKDTATTEEILSTWMQRQAKKHEDGLQVTLREYEQKLSSHDEIVQQMQRQIEELAAREKATAADNASLTLRLKKIKGELDEKNNLLKSQGKVISSEIAQLSKELKEREERAEEALRDRDAALSEKEARISELEQLLKKNFSDLALHADHQKQAEQKLQALQARIEQLQKEKEDDLLALKIQLEDKDEKLVLLREEREKRSSKEQREKLDLEDSYAETREENELLKKAAEQLNARIKELEDNLEHIRAQRTEESSAKLSEAAAREQQLQEEINALSQALEAERALSQSREQKNATLSKRASAAESASAEIEERLKEVSQNHQRAREELERVRSEREKMKQDLSEITAELASSKSMVEQHEREIGEKSKKLEELASENLKLQNHVSEREQALLLKEREDAERIRAFHEQVKKLDDELHAAELERKKQEAVLKETREQRKMLAAELNDEIEQLKAVLKEKEASEQNLSKSLEEATAKLQRNEEILNQAKAEAEEAEARAEEIGRQFEEAQKSWEERLERQRDELALHEKDLAEKIAASQREVQESAGIIKRLKTHVSDLEDRVRQRDQLLDAKEKGEAEHILKLKDELKRRNDELQKTFEDIVAANERGDEFERRVSELAHELAAVKEERQQAEDSSAAARDLFDKQIQEARERASELETQLTQRNEQVREFESRLGDYERRIQSSEEALAALRAELAAAENEKASLAAKEQEVAARVEEVTHEAEAAVQAAGERLQEARVQLREAQAREGELLSRFEQEKAALTERLERQRLESTAREKAHSDASSAAELEMKSLSEQVQKLKKKMNEAQQDLERQVELRELAEQDAARLATLIEEKDLRVAESQKALEALRESFSQSTAQGAEAQGHFSALEKELTAKERALAAVRHDYSELQVDYDKLRAEMVKAEKSGSKLQSEKKKTEQALKSRDDQIKALQEELTKLRAQVEQEDAGALARIQELERITAKKDDMLQAAEQRGRESAREIVASKDKEIERLSAAQKEAARSLEEHAQTADAQLAKVRQEYEELLLRQRKENDVLRGRLTTLEHEQASQPDSAKLPTAAEQEADVSPPPASAEEPAADASDAQAEPEEPAGDVQFEPVEWLHDFAGFRGSEANSFTITMAEKIAKSPGTLYNPLCIYGQSGAGKTHIMHALGLLATKQNPKLSAVVISLGSLIERMKRERENLEKWPRSLRLLILDDFEISDVPREIQASLYGLLSAMLKSGTQIVIASEVPPIKMQSIEESMLHFIEAGLLAKLEVDAQVQEEQKEAIEAFVHVARIPFAGQQEKQEAETRAAETAPSPEPAAPEVKKDFFEEFLQANTALTSANFQGKELFEEFEEIFKNPNKRWRNKFPLLVMEDDRQRRNHFFNALAHRLQGVFTGPVSSLSIERLVTVLSKKQAFDWNGLLNRLIKSHVILIDDCDSVTKLPSSTFGYLRAIIDEVLGRDILLMIGMSKKYKKEPIFGAAVKRASKKKI</sequence>
<comment type="function">
    <text evidence="1">Plays an essential role in the initiation and regulation of chromosomal replication. ATP-DnaA binds to the origin of replication (oriC) to initiate formation of the DNA replication initiation complex once per cell cycle. Binds the DnaA box (a 9 base pair repeat at the origin) and separates the double-stranded (ds)DNA. Forms a right-handed helical filament on oriC DNA; dsDNA binds to the exterior of the filament while single-stranded (ss)DNA is stabiized in the filament's interior. The ATP-DnaA-oriC complex binds and stabilizes one strand of the AT-rich DNA unwinding element (DUE), permitting loading of DNA polymerase. After initiation quickly degrades to an ADP-DnaA complex that is not apt for DNA replication. Binds acidic phospholipids.</text>
</comment>
<dbReference type="Gene3D" id="3.40.50.300">
    <property type="entry name" value="P-loop containing nucleotide triphosphate hydrolases"/>
    <property type="match status" value="2"/>
</dbReference>
<feature type="region of interest" description="Disordered" evidence="3">
    <location>
        <begin position="516"/>
        <end position="572"/>
    </location>
</feature>
<dbReference type="GO" id="GO:0005886">
    <property type="term" value="C:plasma membrane"/>
    <property type="evidence" value="ECO:0007669"/>
    <property type="project" value="TreeGrafter"/>
</dbReference>
<dbReference type="GO" id="GO:0003688">
    <property type="term" value="F:DNA replication origin binding"/>
    <property type="evidence" value="ECO:0007669"/>
    <property type="project" value="TreeGrafter"/>
</dbReference>
<feature type="region of interest" description="Disordered" evidence="3">
    <location>
        <begin position="1001"/>
        <end position="1023"/>
    </location>
</feature>
<dbReference type="InterPro" id="IPR020591">
    <property type="entry name" value="Chromosome_initiator_DnaA-like"/>
</dbReference>
<feature type="region of interest" description="Disordered" evidence="3">
    <location>
        <begin position="1520"/>
        <end position="1540"/>
    </location>
</feature>
<feature type="compositionally biased region" description="Basic and acidic residues" evidence="3">
    <location>
        <begin position="1001"/>
        <end position="1014"/>
    </location>
</feature>
<dbReference type="SUPFAM" id="SSF52540">
    <property type="entry name" value="P-loop containing nucleoside triphosphate hydrolases"/>
    <property type="match status" value="2"/>
</dbReference>
<dbReference type="Proteomes" id="UP000265882">
    <property type="component" value="Unassembled WGS sequence"/>
</dbReference>
<dbReference type="PRINTS" id="PR00051">
    <property type="entry name" value="DNAA"/>
</dbReference>
<dbReference type="InterPro" id="IPR027417">
    <property type="entry name" value="P-loop_NTPase"/>
</dbReference>
<name>A0A3A4MVD0_ABYX5</name>
<keyword evidence="1" id="KW-0067">ATP-binding</keyword>
<reference evidence="5 6" key="1">
    <citation type="journal article" date="2017" name="ISME J.">
        <title>Energy and carbon metabolisms in a deep terrestrial subsurface fluid microbial community.</title>
        <authorList>
            <person name="Momper L."/>
            <person name="Jungbluth S.P."/>
            <person name="Lee M.D."/>
            <person name="Amend J.P."/>
        </authorList>
    </citation>
    <scope>NUCLEOTIDE SEQUENCE [LARGE SCALE GENOMIC DNA]</scope>
    <source>
        <strain evidence="5">SURF_5</strain>
    </source>
</reference>
<dbReference type="SMART" id="SM00382">
    <property type="entry name" value="AAA"/>
    <property type="match status" value="1"/>
</dbReference>
<dbReference type="Pfam" id="PF00308">
    <property type="entry name" value="Bac_DnaA"/>
    <property type="match status" value="2"/>
</dbReference>
<dbReference type="GO" id="GO:0005524">
    <property type="term" value="F:ATP binding"/>
    <property type="evidence" value="ECO:0007669"/>
    <property type="project" value="UniProtKB-KW"/>
</dbReference>
<comment type="caution">
    <text evidence="5">The sequence shown here is derived from an EMBL/GenBank/DDBJ whole genome shotgun (WGS) entry which is preliminary data.</text>
</comment>
<feature type="region of interest" description="Disordered" evidence="3">
    <location>
        <begin position="1277"/>
        <end position="1326"/>
    </location>
</feature>
<dbReference type="GO" id="GO:0006270">
    <property type="term" value="P:DNA replication initiation"/>
    <property type="evidence" value="ECO:0007669"/>
    <property type="project" value="TreeGrafter"/>
</dbReference>
<keyword evidence="1" id="KW-0235">DNA replication</keyword>
<evidence type="ECO:0000313" key="6">
    <source>
        <dbReference type="Proteomes" id="UP000265882"/>
    </source>
</evidence>
<feature type="domain" description="AAA+ ATPase" evidence="4">
    <location>
        <begin position="1366"/>
        <end position="1503"/>
    </location>
</feature>
<feature type="compositionally biased region" description="Basic and acidic residues" evidence="3">
    <location>
        <begin position="543"/>
        <end position="572"/>
    </location>
</feature>
<organism evidence="5 6">
    <name type="scientific">Abyssobacteria bacterium (strain SURF_5)</name>
    <dbReference type="NCBI Taxonomy" id="2093360"/>
    <lineage>
        <taxon>Bacteria</taxon>
        <taxon>Pseudomonadati</taxon>
        <taxon>Candidatus Hydrogenedentota</taxon>
        <taxon>Candidatus Abyssobacteria</taxon>
    </lineage>
</organism>
<dbReference type="PANTHER" id="PTHR30050:SF4">
    <property type="entry name" value="ATP-BINDING PROTEIN RV3427C IN INSERTION SEQUENCE-RELATED"/>
    <property type="match status" value="1"/>
</dbReference>
<evidence type="ECO:0000256" key="2">
    <source>
        <dbReference type="RuleBase" id="RU004227"/>
    </source>
</evidence>
<evidence type="ECO:0000256" key="1">
    <source>
        <dbReference type="RuleBase" id="RU000577"/>
    </source>
</evidence>
<keyword evidence="1" id="KW-0238">DNA-binding</keyword>
<evidence type="ECO:0000256" key="3">
    <source>
        <dbReference type="SAM" id="MobiDB-lite"/>
    </source>
</evidence>
<feature type="region of interest" description="Disordered" evidence="3">
    <location>
        <begin position="1139"/>
        <end position="1161"/>
    </location>
</feature>
<accession>A0A3A4MVD0</accession>
<dbReference type="EMBL" id="QZKU01000145">
    <property type="protein sequence ID" value="RJP14038.1"/>
    <property type="molecule type" value="Genomic_DNA"/>
</dbReference>
<gene>
    <name evidence="5" type="ORF">C4520_22055</name>
</gene>
<comment type="similarity">
    <text evidence="2">Belongs to the DnaA family.</text>
</comment>
<evidence type="ECO:0000313" key="5">
    <source>
        <dbReference type="EMBL" id="RJP14038.1"/>
    </source>
</evidence>
<dbReference type="PANTHER" id="PTHR30050">
    <property type="entry name" value="CHROMOSOMAL REPLICATION INITIATOR PROTEIN DNAA"/>
    <property type="match status" value="1"/>
</dbReference>